<evidence type="ECO:0000313" key="1">
    <source>
        <dbReference type="EMBL" id="MBB3089805.1"/>
    </source>
</evidence>
<organism evidence="1 2">
    <name type="scientific">Nocardioides albus</name>
    <dbReference type="NCBI Taxonomy" id="1841"/>
    <lineage>
        <taxon>Bacteria</taxon>
        <taxon>Bacillati</taxon>
        <taxon>Actinomycetota</taxon>
        <taxon>Actinomycetes</taxon>
        <taxon>Propionibacteriales</taxon>
        <taxon>Nocardioidaceae</taxon>
        <taxon>Nocardioides</taxon>
    </lineage>
</organism>
<dbReference type="Proteomes" id="UP000577707">
    <property type="component" value="Unassembled WGS sequence"/>
</dbReference>
<dbReference type="AlphaFoldDB" id="A0A7W5A5G9"/>
<comment type="caution">
    <text evidence="1">The sequence shown here is derived from an EMBL/GenBank/DDBJ whole genome shotgun (WGS) entry which is preliminary data.</text>
</comment>
<dbReference type="RefSeq" id="WP_183545892.1">
    <property type="nucleotide sequence ID" value="NZ_BMQT01000009.1"/>
</dbReference>
<dbReference type="EMBL" id="JACHXG010000005">
    <property type="protein sequence ID" value="MBB3089805.1"/>
    <property type="molecule type" value="Genomic_DNA"/>
</dbReference>
<proteinExistence type="predicted"/>
<gene>
    <name evidence="1" type="ORF">FHS12_002754</name>
</gene>
<evidence type="ECO:0000313" key="2">
    <source>
        <dbReference type="Proteomes" id="UP000577707"/>
    </source>
</evidence>
<keyword evidence="2" id="KW-1185">Reference proteome</keyword>
<name>A0A7W5A5G9_9ACTN</name>
<accession>A0A7W5A5G9</accession>
<sequence length="125" mass="13441">MTRVLMIGIHPRALDYSKLPPGLDEATMSVRIEAGFGATTAAGFDAVNCLIGTSLDEAEGEIRSAFAGDSFGLVMIGAGIRMIPEYTELFERIVNVCSEESPGVAFCFNTSPETTLDALRRHIQL</sequence>
<reference evidence="1 2" key="1">
    <citation type="submission" date="2020-08" db="EMBL/GenBank/DDBJ databases">
        <title>Genomic Encyclopedia of Type Strains, Phase III (KMG-III): the genomes of soil and plant-associated and newly described type strains.</title>
        <authorList>
            <person name="Whitman W."/>
        </authorList>
    </citation>
    <scope>NUCLEOTIDE SEQUENCE [LARGE SCALE GENOMIC DNA]</scope>
    <source>
        <strain evidence="1 2">CECT 3302</strain>
    </source>
</reference>
<protein>
    <submittedName>
        <fullName evidence="1">Uncharacterized protein</fullName>
    </submittedName>
</protein>